<keyword evidence="4 8" id="KW-0812">Transmembrane</keyword>
<dbReference type="InterPro" id="IPR012910">
    <property type="entry name" value="Plug_dom"/>
</dbReference>
<dbReference type="Pfam" id="PF07715">
    <property type="entry name" value="Plug"/>
    <property type="match status" value="1"/>
</dbReference>
<evidence type="ECO:0000256" key="3">
    <source>
        <dbReference type="ARBA" id="ARBA00022452"/>
    </source>
</evidence>
<dbReference type="KEGG" id="nli:G3M70_12485"/>
<dbReference type="SUPFAM" id="SSF56935">
    <property type="entry name" value="Porins"/>
    <property type="match status" value="1"/>
</dbReference>
<evidence type="ECO:0000256" key="2">
    <source>
        <dbReference type="ARBA" id="ARBA00022448"/>
    </source>
</evidence>
<dbReference type="Proteomes" id="UP000594688">
    <property type="component" value="Chromosome"/>
</dbReference>
<keyword evidence="7 8" id="KW-0998">Cell outer membrane</keyword>
<protein>
    <submittedName>
        <fullName evidence="13">TonB-dependent receptor</fullName>
    </submittedName>
</protein>
<comment type="subcellular location">
    <subcellularLocation>
        <location evidence="1 8">Cell outer membrane</location>
        <topology evidence="1 8">Multi-pass membrane protein</topology>
    </subcellularLocation>
</comment>
<organism evidence="13 14">
    <name type="scientific">Candidatus Nitronauta litoralis</name>
    <dbReference type="NCBI Taxonomy" id="2705533"/>
    <lineage>
        <taxon>Bacteria</taxon>
        <taxon>Pseudomonadati</taxon>
        <taxon>Nitrospinota/Tectimicrobiota group</taxon>
        <taxon>Nitrospinota</taxon>
        <taxon>Nitrospinia</taxon>
        <taxon>Nitrospinales</taxon>
        <taxon>Nitrospinaceae</taxon>
        <taxon>Candidatus Nitronauta</taxon>
    </lineage>
</organism>
<dbReference type="InterPro" id="IPR039426">
    <property type="entry name" value="TonB-dep_rcpt-like"/>
</dbReference>
<evidence type="ECO:0000256" key="10">
    <source>
        <dbReference type="SAM" id="SignalP"/>
    </source>
</evidence>
<evidence type="ECO:0000259" key="12">
    <source>
        <dbReference type="Pfam" id="PF07715"/>
    </source>
</evidence>
<evidence type="ECO:0000256" key="8">
    <source>
        <dbReference type="PROSITE-ProRule" id="PRU01360"/>
    </source>
</evidence>
<dbReference type="PROSITE" id="PS52016">
    <property type="entry name" value="TONB_DEPENDENT_REC_3"/>
    <property type="match status" value="1"/>
</dbReference>
<accession>A0A7T0BXG8</accession>
<evidence type="ECO:0000259" key="11">
    <source>
        <dbReference type="Pfam" id="PF00593"/>
    </source>
</evidence>
<feature type="domain" description="TonB-dependent receptor plug" evidence="12">
    <location>
        <begin position="59"/>
        <end position="169"/>
    </location>
</feature>
<dbReference type="Pfam" id="PF00593">
    <property type="entry name" value="TonB_dep_Rec_b-barrel"/>
    <property type="match status" value="1"/>
</dbReference>
<evidence type="ECO:0000256" key="4">
    <source>
        <dbReference type="ARBA" id="ARBA00022692"/>
    </source>
</evidence>
<proteinExistence type="inferred from homology"/>
<dbReference type="InterPro" id="IPR037066">
    <property type="entry name" value="Plug_dom_sf"/>
</dbReference>
<evidence type="ECO:0000256" key="6">
    <source>
        <dbReference type="ARBA" id="ARBA00023136"/>
    </source>
</evidence>
<dbReference type="Gene3D" id="2.40.170.20">
    <property type="entry name" value="TonB-dependent receptor, beta-barrel domain"/>
    <property type="match status" value="1"/>
</dbReference>
<dbReference type="PANTHER" id="PTHR30442:SF0">
    <property type="entry name" value="FE(3+) DICITRATE TRANSPORT PROTEIN FECA"/>
    <property type="match status" value="1"/>
</dbReference>
<feature type="chain" id="PRO_5032319733" evidence="10">
    <location>
        <begin position="38"/>
        <end position="783"/>
    </location>
</feature>
<name>A0A7T0BXG8_9BACT</name>
<keyword evidence="10" id="KW-0732">Signal</keyword>
<dbReference type="Gene3D" id="2.170.130.10">
    <property type="entry name" value="TonB-dependent receptor, plug domain"/>
    <property type="match status" value="1"/>
</dbReference>
<dbReference type="GO" id="GO:0033214">
    <property type="term" value="P:siderophore-iron import into cell"/>
    <property type="evidence" value="ECO:0007669"/>
    <property type="project" value="TreeGrafter"/>
</dbReference>
<evidence type="ECO:0000256" key="9">
    <source>
        <dbReference type="RuleBase" id="RU003357"/>
    </source>
</evidence>
<keyword evidence="3 8" id="KW-1134">Transmembrane beta strand</keyword>
<dbReference type="AlphaFoldDB" id="A0A7T0BXG8"/>
<gene>
    <name evidence="13" type="ORF">G3M70_12485</name>
</gene>
<evidence type="ECO:0000256" key="1">
    <source>
        <dbReference type="ARBA" id="ARBA00004571"/>
    </source>
</evidence>
<dbReference type="InterPro" id="IPR000531">
    <property type="entry name" value="Beta-barrel_TonB"/>
</dbReference>
<keyword evidence="5 9" id="KW-0798">TonB box</keyword>
<evidence type="ECO:0000313" key="13">
    <source>
        <dbReference type="EMBL" id="QPJ62646.1"/>
    </source>
</evidence>
<dbReference type="InterPro" id="IPR036942">
    <property type="entry name" value="Beta-barrel_TonB_sf"/>
</dbReference>
<feature type="domain" description="TonB-dependent receptor-like beta-barrel" evidence="11">
    <location>
        <begin position="277"/>
        <end position="752"/>
    </location>
</feature>
<dbReference type="PANTHER" id="PTHR30442">
    <property type="entry name" value="IRON III DICITRATE TRANSPORT PROTEIN FECA"/>
    <property type="match status" value="1"/>
</dbReference>
<keyword evidence="6 8" id="KW-0472">Membrane</keyword>
<evidence type="ECO:0000256" key="7">
    <source>
        <dbReference type="ARBA" id="ARBA00023237"/>
    </source>
</evidence>
<feature type="signal peptide" evidence="10">
    <location>
        <begin position="1"/>
        <end position="37"/>
    </location>
</feature>
<keyword evidence="13" id="KW-0675">Receptor</keyword>
<dbReference type="EMBL" id="CP048685">
    <property type="protein sequence ID" value="QPJ62646.1"/>
    <property type="molecule type" value="Genomic_DNA"/>
</dbReference>
<evidence type="ECO:0000313" key="14">
    <source>
        <dbReference type="Proteomes" id="UP000594688"/>
    </source>
</evidence>
<dbReference type="GO" id="GO:0009279">
    <property type="term" value="C:cell outer membrane"/>
    <property type="evidence" value="ECO:0007669"/>
    <property type="project" value="UniProtKB-SubCell"/>
</dbReference>
<sequence length="783" mass="86551">MKGSDMNRPERRRVAKYAGGAALLSMALGIMANSALAEDKSKKQMYLNEVAVIGSKEAVKDVAGSAYFVDTKEIRTQNQTDINRVLRKVPGVYVREEDGFGLFPNISLRGVDPGRSQKVTIMEDGILTAPAPYSAPGAYYSPNVARMESVEVLKGSTTVRYGPYITGGVINFNSTAIPDAEEYYSKSSFGSFNEIRNHTYFGNTIETSIGNIGFMAENYHRNNTGFRTPQITKNNLTPQSDTGLTQSEQTFKLMWEPKSSMYQRFEVKLGHTDMQFNDGYLGQTQAQFRMDPFNRFDGARFDQMNQESFRTYLRHMIEFSPDTKLVTTGYGNHFTRHWFKLNNCRNVSGGVGNLSLGQCVANTNGANLLSGSPGVSGALRIRNNDRDYYLYGVQAVLDHHLTLGPTDHQMQFGVRYHSDQIRRWQSREQLTINTNADITARATTAPGSQGNQLQNTDALAVHLEDKIEWGRFTFTPGIRFEYIDQEFTSLGVPGALPPSMYSDIGLWGGGGSLNYNIIDDSRHRADVFGSVIRGFSPPGPSATIETSATDFKVLPERSTGAEIGTRYHNNELAFETELIYFRTDFSNLIVTGNVAAGAGNSQNLGSVLSEGIEFQVRHDPGQHRGWSFNNPWYFSLTYTDATVTSSNAITTAPSDGNAIFAAAFNGAEVPYVPEIQFALGTGIEYGPFGIYLDTQYVDETFASGNNSPLEIDPATGTPDARFGMTDSFFLVDLTVNYQAHKNVRLFTNFKNITDDHYIATRVPHGARPGAPFSMLGGVEITIF</sequence>
<evidence type="ECO:0000256" key="5">
    <source>
        <dbReference type="ARBA" id="ARBA00023077"/>
    </source>
</evidence>
<keyword evidence="2 8" id="KW-0813">Transport</keyword>
<reference evidence="13 14" key="1">
    <citation type="submission" date="2020-02" db="EMBL/GenBank/DDBJ databases">
        <title>Genomic and physiological characterization of two novel Nitrospinaceae genera.</title>
        <authorList>
            <person name="Mueller A.J."/>
            <person name="Jung M.-Y."/>
            <person name="Strachan C.R."/>
            <person name="Herbold C.W."/>
            <person name="Kirkegaard R.H."/>
            <person name="Daims H."/>
        </authorList>
    </citation>
    <scope>NUCLEOTIDE SEQUENCE [LARGE SCALE GENOMIC DNA]</scope>
    <source>
        <strain evidence="13">EB</strain>
    </source>
</reference>
<comment type="similarity">
    <text evidence="8 9">Belongs to the TonB-dependent receptor family.</text>
</comment>